<name>A0AAW2MQN1_9LAMI</name>
<evidence type="ECO:0000313" key="1">
    <source>
        <dbReference type="EMBL" id="KAL0333213.1"/>
    </source>
</evidence>
<accession>A0AAW2MQN1</accession>
<reference evidence="1" key="2">
    <citation type="journal article" date="2024" name="Plant">
        <title>Genomic evolution and insights into agronomic trait innovations of Sesamum species.</title>
        <authorList>
            <person name="Miao H."/>
            <person name="Wang L."/>
            <person name="Qu L."/>
            <person name="Liu H."/>
            <person name="Sun Y."/>
            <person name="Le M."/>
            <person name="Wang Q."/>
            <person name="Wei S."/>
            <person name="Zheng Y."/>
            <person name="Lin W."/>
            <person name="Duan Y."/>
            <person name="Cao H."/>
            <person name="Xiong S."/>
            <person name="Wang X."/>
            <person name="Wei L."/>
            <person name="Li C."/>
            <person name="Ma Q."/>
            <person name="Ju M."/>
            <person name="Zhao R."/>
            <person name="Li G."/>
            <person name="Mu C."/>
            <person name="Tian Q."/>
            <person name="Mei H."/>
            <person name="Zhang T."/>
            <person name="Gao T."/>
            <person name="Zhang H."/>
        </authorList>
    </citation>
    <scope>NUCLEOTIDE SEQUENCE</scope>
    <source>
        <strain evidence="1">G01</strain>
    </source>
</reference>
<protein>
    <submittedName>
        <fullName evidence="1">Uncharacterized protein</fullName>
    </submittedName>
</protein>
<gene>
    <name evidence="1" type="ORF">Sangu_1477500</name>
</gene>
<reference evidence="1" key="1">
    <citation type="submission" date="2020-06" db="EMBL/GenBank/DDBJ databases">
        <authorList>
            <person name="Li T."/>
            <person name="Hu X."/>
            <person name="Zhang T."/>
            <person name="Song X."/>
            <person name="Zhang H."/>
            <person name="Dai N."/>
            <person name="Sheng W."/>
            <person name="Hou X."/>
            <person name="Wei L."/>
        </authorList>
    </citation>
    <scope>NUCLEOTIDE SEQUENCE</scope>
    <source>
        <strain evidence="1">G01</strain>
        <tissue evidence="1">Leaf</tissue>
    </source>
</reference>
<comment type="caution">
    <text evidence="1">The sequence shown here is derived from an EMBL/GenBank/DDBJ whole genome shotgun (WGS) entry which is preliminary data.</text>
</comment>
<proteinExistence type="predicted"/>
<dbReference type="EMBL" id="JACGWK010000009">
    <property type="protein sequence ID" value="KAL0333213.1"/>
    <property type="molecule type" value="Genomic_DNA"/>
</dbReference>
<organism evidence="1">
    <name type="scientific">Sesamum angustifolium</name>
    <dbReference type="NCBI Taxonomy" id="2727405"/>
    <lineage>
        <taxon>Eukaryota</taxon>
        <taxon>Viridiplantae</taxon>
        <taxon>Streptophyta</taxon>
        <taxon>Embryophyta</taxon>
        <taxon>Tracheophyta</taxon>
        <taxon>Spermatophyta</taxon>
        <taxon>Magnoliopsida</taxon>
        <taxon>eudicotyledons</taxon>
        <taxon>Gunneridae</taxon>
        <taxon>Pentapetalae</taxon>
        <taxon>asterids</taxon>
        <taxon>lamiids</taxon>
        <taxon>Lamiales</taxon>
        <taxon>Pedaliaceae</taxon>
        <taxon>Sesamum</taxon>
    </lineage>
</organism>
<sequence>MPTTLVIISKLSSVAGFPFPVVSEFHVSKSLFITSSLKPSFSTYIVHAPRIIYTEMASEITEEDDEHPSRIQHREVDTKRIRRIIDFQKSLYLSSSSSSSSFSSAAASTSSFASPRNRSSLLDLMKDGSTSLRRLFDMEHTSLGNYFKDYSVSPIVKPVLLWGSDSDNDAHDDPWAEIKQIGGELRSRIGGQDRHGSFNDDQDFVQHCEREQTRRRKLIRTKTYKILPRFSLWRCGGFRFRLRLIRKLRVMILGRKL</sequence>
<dbReference type="AlphaFoldDB" id="A0AAW2MQN1"/>